<evidence type="ECO:0000313" key="3">
    <source>
        <dbReference type="Proteomes" id="UP000244446"/>
    </source>
</evidence>
<gene>
    <name evidence="2" type="ORF">DC366_00075</name>
</gene>
<keyword evidence="3" id="KW-1185">Reference proteome</keyword>
<dbReference type="SUPFAM" id="SSF52540">
    <property type="entry name" value="P-loop containing nucleoside triphosphate hydrolases"/>
    <property type="match status" value="1"/>
</dbReference>
<proteinExistence type="predicted"/>
<name>A0A2T7GAK1_9RHOB</name>
<dbReference type="InterPro" id="IPR027417">
    <property type="entry name" value="P-loop_NTPase"/>
</dbReference>
<protein>
    <recommendedName>
        <fullName evidence="1">AAA+ ATPase domain-containing protein</fullName>
    </recommendedName>
</protein>
<dbReference type="SMART" id="SM00382">
    <property type="entry name" value="AAA"/>
    <property type="match status" value="1"/>
</dbReference>
<sequence length="1672" mass="183883">MASTEPFGLPGVVVDRLEFQRGGQGHPLDDVIARGATSQGEDRCLEVQVKRSMAFTEGDANFASIVDGIVKARKIEPDRRFAVAIERTTGAIENGVQEALELAQQTINAASFLKLLETPGRGNKEMRAFVAAFKAHLAAKGETGDDVLHDVLRSFSVLTFDYSRPHSIAEQHDRIRAQQLASGKSGADPYDALFGLVLRTDAIGGELNRSELVRKLNDLGVSIGSAPRLAAARRHIEELSRHALDDIVLTVSNCRLAREKPRRDLETLLHTAEIRGGVVEITGPSGVGKSALMRTAIEARKATSRIVVLAPDRTPAGGWPAMRALFGIEATAEEFLSDLACDGGGYLCIDGLDRFRDGAQRKTVIDLLRAALHSPGVTVLFTAQPGWEEESALWIGEEIFTQLSARSRLIVERLDDDEAEALAKMAPQLAPLLRSDHPAKPLARNPLKLRLLVRTRLDAAKAISEAALAQDWQASGAGIGERTKGVLHARKRVLHVVANGLIDNAGLVDVSGQDAQAVAELIADEVLVEIHSDRVRYRHDLFTDWAVACVLSDDPSVIDRLALDAPPPFWMARGFELACRMLAESGTAEAWPELLERLEAEGVASGWAGLALLALVRSERADVLLERYDALLLEDEGGRAARLIRRFVASHTQSATSLFKEVLPEGVVVPEGMTIPTGPEWMRLILWCLQRFDRLGATALSAAVDLFQNWLVLAAFGEKTVTPILLDRYADILIADIEQRDRPLPRYGARLPEIKYAVSGDALETARLYLALWAPSSPGAAVRYLNAVAHSKRPEAAMSQILEFPGRLPGAAPAEFTAAFLRALEDDDEEDEYRMRPKRRRSYAMSRIDGPFVLGRCGIGVFAEILQAAPAAGTAFIRTLTERTCGPEKGDPEFSVQLLGETRRIEAPFSYGWSRGRAPSAMLTKALSAVEHWAHRRLDEGETLEAVIEEVAGEAPILGALWLVIVDLVLSHSSLNGSILRDLLTSPETLALDAGRANLDAIDRMDGGVLGGAWRASPTADQAVEQDLAGRVSRSIALHDVFRQLVFNLPEEELGALREHLEAAVSRLGPWTEDRVDWASPEFMASHALRLASRDNYELITERDAAGEERKGWSYQWPRGQKKWFEEEAAKVSAEQSTFTRSLAVRSAMDDETRAVNVSVADAEMILTETAAAVPGTDDDASHEPDDPWLARVSAAALLARVGSPDDLARHRSEITSVFEQALQSRDQSRALPRDDVMYDPHAMAIAGRLYLAAASGDEADAEHLVQSVVAFPASAAPAFLRHGSAVEKIDEKLLISLSRLALLACRIPRRAHYDEDEAAYQKRRADLESRVESAIEAERRWREGGMEPDWPTPSSRRSRRPIRTLTIGRKRGAEKRAARDPQWPDYHYDERTATAWLRILQRLGSKGGSTSQAVMRANRDWLLETNRPGEDGEDDSDIERVWTRGLMDYAAVHARNWPDELRQELVVSVLRAFSDEAFIDAAAAFIVQSDLRLIEGDLEDRAYLLSVREAFWPRLEETWHWRSHLWSSSDGMEIHLKELVSAFYMRLSYGFGDGQSYTKGLSDPELTPFLSLLSEIASEAPSCPTIAYLYLNVLECLEPSTAEGPLAAVAERWAKTANNRFWNELGIGKRALTIGSKAVTLTNKAAWSVVCDALLAAGVTVGADFLRRLQG</sequence>
<feature type="domain" description="AAA+ ATPase" evidence="1">
    <location>
        <begin position="275"/>
        <end position="415"/>
    </location>
</feature>
<dbReference type="InterPro" id="IPR003593">
    <property type="entry name" value="AAA+_ATPase"/>
</dbReference>
<dbReference type="EMBL" id="QCYH01000001">
    <property type="protein sequence ID" value="PVA11426.1"/>
    <property type="molecule type" value="Genomic_DNA"/>
</dbReference>
<accession>A0A2T7GAK1</accession>
<comment type="caution">
    <text evidence="2">The sequence shown here is derived from an EMBL/GenBank/DDBJ whole genome shotgun (WGS) entry which is preliminary data.</text>
</comment>
<dbReference type="Proteomes" id="UP000244446">
    <property type="component" value="Unassembled WGS sequence"/>
</dbReference>
<reference evidence="2 3" key="1">
    <citation type="submission" date="2018-04" db="EMBL/GenBank/DDBJ databases">
        <title>Pelagivirga bohaiensis gen. nov., sp. nov., a bacterium isolated from the Bohai Sea.</title>
        <authorList>
            <person name="Ji X."/>
        </authorList>
    </citation>
    <scope>NUCLEOTIDE SEQUENCE [LARGE SCALE GENOMIC DNA]</scope>
    <source>
        <strain evidence="2 3">BH-SD19</strain>
    </source>
</reference>
<organism evidence="2 3">
    <name type="scientific">Pelagivirga sediminicola</name>
    <dbReference type="NCBI Taxonomy" id="2170575"/>
    <lineage>
        <taxon>Bacteria</taxon>
        <taxon>Pseudomonadati</taxon>
        <taxon>Pseudomonadota</taxon>
        <taxon>Alphaproteobacteria</taxon>
        <taxon>Rhodobacterales</taxon>
        <taxon>Paracoccaceae</taxon>
        <taxon>Pelagivirga</taxon>
    </lineage>
</organism>
<evidence type="ECO:0000313" key="2">
    <source>
        <dbReference type="EMBL" id="PVA11426.1"/>
    </source>
</evidence>
<evidence type="ECO:0000259" key="1">
    <source>
        <dbReference type="SMART" id="SM00382"/>
    </source>
</evidence>